<feature type="domain" description="NAD-dependent epimerase/dehydratase" evidence="2">
    <location>
        <begin position="15"/>
        <end position="256"/>
    </location>
</feature>
<evidence type="ECO:0000313" key="3">
    <source>
        <dbReference type="EMBL" id="GIH64056.1"/>
    </source>
</evidence>
<reference evidence="3 4" key="1">
    <citation type="submission" date="2021-01" db="EMBL/GenBank/DDBJ databases">
        <title>Whole genome shotgun sequence of Microbispora siamensis NBRC 104113.</title>
        <authorList>
            <person name="Komaki H."/>
            <person name="Tamura T."/>
        </authorList>
    </citation>
    <scope>NUCLEOTIDE SEQUENCE [LARGE SCALE GENOMIC DNA]</scope>
    <source>
        <strain evidence="3 4">NBRC 104113</strain>
    </source>
</reference>
<feature type="compositionally biased region" description="Gly residues" evidence="1">
    <location>
        <begin position="95"/>
        <end position="110"/>
    </location>
</feature>
<dbReference type="Gene3D" id="3.40.50.720">
    <property type="entry name" value="NAD(P)-binding Rossmann-like Domain"/>
    <property type="match status" value="1"/>
</dbReference>
<dbReference type="InterPro" id="IPR050177">
    <property type="entry name" value="Lipid_A_modif_metabolic_enz"/>
</dbReference>
<dbReference type="PANTHER" id="PTHR43245:SF52">
    <property type="entry name" value="NAD-DEPENDENT EPIMERASE_DEHYDRATASE"/>
    <property type="match status" value="1"/>
</dbReference>
<evidence type="ECO:0000259" key="2">
    <source>
        <dbReference type="Pfam" id="PF01370"/>
    </source>
</evidence>
<dbReference type="Proteomes" id="UP000660454">
    <property type="component" value="Unassembled WGS sequence"/>
</dbReference>
<dbReference type="PANTHER" id="PTHR43245">
    <property type="entry name" value="BIFUNCTIONAL POLYMYXIN RESISTANCE PROTEIN ARNA"/>
    <property type="match status" value="1"/>
</dbReference>
<evidence type="ECO:0000313" key="4">
    <source>
        <dbReference type="Proteomes" id="UP000660454"/>
    </source>
</evidence>
<proteinExistence type="predicted"/>
<dbReference type="InterPro" id="IPR036291">
    <property type="entry name" value="NAD(P)-bd_dom_sf"/>
</dbReference>
<dbReference type="EMBL" id="BOOF01000029">
    <property type="protein sequence ID" value="GIH64056.1"/>
    <property type="molecule type" value="Genomic_DNA"/>
</dbReference>
<organism evidence="3 4">
    <name type="scientific">Microbispora siamensis</name>
    <dbReference type="NCBI Taxonomy" id="564413"/>
    <lineage>
        <taxon>Bacteria</taxon>
        <taxon>Bacillati</taxon>
        <taxon>Actinomycetota</taxon>
        <taxon>Actinomycetes</taxon>
        <taxon>Streptosporangiales</taxon>
        <taxon>Streptosporangiaceae</taxon>
        <taxon>Microbispora</taxon>
    </lineage>
</organism>
<protein>
    <recommendedName>
        <fullName evidence="2">NAD-dependent epimerase/dehydratase domain-containing protein</fullName>
    </recommendedName>
</protein>
<feature type="region of interest" description="Disordered" evidence="1">
    <location>
        <begin position="91"/>
        <end position="112"/>
    </location>
</feature>
<name>A0ABQ4GRK1_9ACTN</name>
<accession>A0ABQ4GRK1</accession>
<dbReference type="SUPFAM" id="SSF51735">
    <property type="entry name" value="NAD(P)-binding Rossmann-fold domains"/>
    <property type="match status" value="1"/>
</dbReference>
<sequence length="360" mass="38063">MNTHTPGEASMTRTVLVTGVSGHIGARVAIALAADPEIDRVIGVDTAPPPSPAGEDGAVLGRTEFARVALRSPDLVKVIRDADVDTVVHLSLVSGPGGSGSGGSGSGGGRSAMKEHNVIGTMQLLAACQRSATVRRVVVRSTTAVYGSSPHAPAVFTEDTEPVEVSHSGYARDATEVETYVRGFARRRPDVTTTTLRFANLMGPGVDSPLTRYFSQPVLPTVLGFDPRLQFVHEDDAVEVLCRTARADHPGVFNVAGDGVLLLSQCVRRTGRPVIPMPSPAFRLVSGLARGARLVDFSPEQLALLSHGRAVDTTRLAAELGWRPKYSTAAAFDDFLRSRGGPGELPRAVVDWLADFVTGR</sequence>
<dbReference type="InterPro" id="IPR001509">
    <property type="entry name" value="Epimerase_deHydtase"/>
</dbReference>
<keyword evidence="4" id="KW-1185">Reference proteome</keyword>
<gene>
    <name evidence="3" type="ORF">Msi02_48730</name>
</gene>
<dbReference type="Pfam" id="PF01370">
    <property type="entry name" value="Epimerase"/>
    <property type="match status" value="1"/>
</dbReference>
<comment type="caution">
    <text evidence="3">The sequence shown here is derived from an EMBL/GenBank/DDBJ whole genome shotgun (WGS) entry which is preliminary data.</text>
</comment>
<evidence type="ECO:0000256" key="1">
    <source>
        <dbReference type="SAM" id="MobiDB-lite"/>
    </source>
</evidence>